<reference evidence="6 7" key="1">
    <citation type="submission" date="2014-04" db="EMBL/GenBank/DDBJ databases">
        <title>Draft genome sequence of Hydrogenovibrio marinus MH-110, a model organism for aerobic H2 metabolism.</title>
        <authorList>
            <person name="Cha H.J."/>
            <person name="Jo B.H."/>
            <person name="Hwang B.H."/>
        </authorList>
    </citation>
    <scope>NUCLEOTIDE SEQUENCE [LARGE SCALE GENOMIC DNA]</scope>
    <source>
        <strain evidence="6 7">MH-110</strain>
    </source>
</reference>
<keyword evidence="4" id="KW-0812">Transmembrane</keyword>
<dbReference type="AlphaFoldDB" id="A0A066ZNG6"/>
<dbReference type="CDD" id="cd01949">
    <property type="entry name" value="GGDEF"/>
    <property type="match status" value="1"/>
</dbReference>
<keyword evidence="4" id="KW-0472">Membrane</keyword>
<feature type="domain" description="GGDEF" evidence="5">
    <location>
        <begin position="258"/>
        <end position="393"/>
    </location>
</feature>
<dbReference type="GO" id="GO:1902201">
    <property type="term" value="P:negative regulation of bacterial-type flagellum-dependent cell motility"/>
    <property type="evidence" value="ECO:0007669"/>
    <property type="project" value="TreeGrafter"/>
</dbReference>
<feature type="region of interest" description="Disordered" evidence="3">
    <location>
        <begin position="392"/>
        <end position="417"/>
    </location>
</feature>
<name>A0A066ZNG6_HYDMR</name>
<feature type="transmembrane region" description="Helical" evidence="4">
    <location>
        <begin position="209"/>
        <end position="229"/>
    </location>
</feature>
<feature type="transmembrane region" description="Helical" evidence="4">
    <location>
        <begin position="34"/>
        <end position="53"/>
    </location>
</feature>
<dbReference type="InterPro" id="IPR029787">
    <property type="entry name" value="Nucleotide_cyclase"/>
</dbReference>
<dbReference type="EC" id="2.7.7.65" evidence="1"/>
<dbReference type="PANTHER" id="PTHR45138:SF9">
    <property type="entry name" value="DIGUANYLATE CYCLASE DGCM-RELATED"/>
    <property type="match status" value="1"/>
</dbReference>
<dbReference type="GO" id="GO:0005886">
    <property type="term" value="C:plasma membrane"/>
    <property type="evidence" value="ECO:0007669"/>
    <property type="project" value="TreeGrafter"/>
</dbReference>
<comment type="catalytic activity">
    <reaction evidence="2">
        <text>2 GTP = 3',3'-c-di-GMP + 2 diphosphate</text>
        <dbReference type="Rhea" id="RHEA:24898"/>
        <dbReference type="ChEBI" id="CHEBI:33019"/>
        <dbReference type="ChEBI" id="CHEBI:37565"/>
        <dbReference type="ChEBI" id="CHEBI:58805"/>
        <dbReference type="EC" id="2.7.7.65"/>
    </reaction>
</comment>
<feature type="transmembrane region" description="Helical" evidence="4">
    <location>
        <begin position="89"/>
        <end position="109"/>
    </location>
</feature>
<feature type="transmembrane region" description="Helical" evidence="4">
    <location>
        <begin position="60"/>
        <end position="77"/>
    </location>
</feature>
<protein>
    <recommendedName>
        <fullName evidence="1">diguanylate cyclase</fullName>
        <ecNumber evidence="1">2.7.7.65</ecNumber>
    </recommendedName>
</protein>
<feature type="transmembrane region" description="Helical" evidence="4">
    <location>
        <begin position="158"/>
        <end position="175"/>
    </location>
</feature>
<gene>
    <name evidence="6" type="ORF">EI16_03370</name>
</gene>
<comment type="caution">
    <text evidence="6">The sequence shown here is derived from an EMBL/GenBank/DDBJ whole genome shotgun (WGS) entry which is preliminary data.</text>
</comment>
<evidence type="ECO:0000256" key="1">
    <source>
        <dbReference type="ARBA" id="ARBA00012528"/>
    </source>
</evidence>
<dbReference type="PANTHER" id="PTHR45138">
    <property type="entry name" value="REGULATORY COMPONENTS OF SENSORY TRANSDUCTION SYSTEM"/>
    <property type="match status" value="1"/>
</dbReference>
<dbReference type="RefSeq" id="WP_029909380.1">
    <property type="nucleotide sequence ID" value="NZ_AP020335.1"/>
</dbReference>
<dbReference type="Pfam" id="PF00990">
    <property type="entry name" value="GGDEF"/>
    <property type="match status" value="1"/>
</dbReference>
<feature type="compositionally biased region" description="Low complexity" evidence="3">
    <location>
        <begin position="394"/>
        <end position="405"/>
    </location>
</feature>
<keyword evidence="7" id="KW-1185">Reference proteome</keyword>
<evidence type="ECO:0000259" key="5">
    <source>
        <dbReference type="PROSITE" id="PS50887"/>
    </source>
</evidence>
<dbReference type="SUPFAM" id="SSF55073">
    <property type="entry name" value="Nucleotide cyclase"/>
    <property type="match status" value="1"/>
</dbReference>
<keyword evidence="4" id="KW-1133">Transmembrane helix</keyword>
<evidence type="ECO:0000256" key="4">
    <source>
        <dbReference type="SAM" id="Phobius"/>
    </source>
</evidence>
<feature type="transmembrane region" description="Helical" evidence="4">
    <location>
        <begin position="7"/>
        <end position="28"/>
    </location>
</feature>
<dbReference type="EMBL" id="JMIU01000001">
    <property type="protein sequence ID" value="KDN95353.1"/>
    <property type="molecule type" value="Genomic_DNA"/>
</dbReference>
<dbReference type="GO" id="GO:0052621">
    <property type="term" value="F:diguanylate cyclase activity"/>
    <property type="evidence" value="ECO:0007669"/>
    <property type="project" value="UniProtKB-EC"/>
</dbReference>
<dbReference type="InterPro" id="IPR043128">
    <property type="entry name" value="Rev_trsase/Diguanyl_cyclase"/>
</dbReference>
<organism evidence="6 7">
    <name type="scientific">Hydrogenovibrio marinus</name>
    <dbReference type="NCBI Taxonomy" id="28885"/>
    <lineage>
        <taxon>Bacteria</taxon>
        <taxon>Pseudomonadati</taxon>
        <taxon>Pseudomonadota</taxon>
        <taxon>Gammaproteobacteria</taxon>
        <taxon>Thiotrichales</taxon>
        <taxon>Piscirickettsiaceae</taxon>
        <taxon>Hydrogenovibrio</taxon>
    </lineage>
</organism>
<accession>A0A066ZNG6</accession>
<dbReference type="NCBIfam" id="TIGR00254">
    <property type="entry name" value="GGDEF"/>
    <property type="match status" value="1"/>
</dbReference>
<proteinExistence type="predicted"/>
<dbReference type="InterPro" id="IPR000160">
    <property type="entry name" value="GGDEF_dom"/>
</dbReference>
<evidence type="ECO:0000256" key="2">
    <source>
        <dbReference type="ARBA" id="ARBA00034247"/>
    </source>
</evidence>
<feature type="transmembrane region" description="Helical" evidence="4">
    <location>
        <begin position="121"/>
        <end position="138"/>
    </location>
</feature>
<dbReference type="STRING" id="28885.EI16_03370"/>
<evidence type="ECO:0000256" key="3">
    <source>
        <dbReference type="SAM" id="MobiDB-lite"/>
    </source>
</evidence>
<feature type="transmembrane region" description="Helical" evidence="4">
    <location>
        <begin position="187"/>
        <end position="203"/>
    </location>
</feature>
<dbReference type="GO" id="GO:0043709">
    <property type="term" value="P:cell adhesion involved in single-species biofilm formation"/>
    <property type="evidence" value="ECO:0007669"/>
    <property type="project" value="TreeGrafter"/>
</dbReference>
<evidence type="ECO:0000313" key="7">
    <source>
        <dbReference type="Proteomes" id="UP000027341"/>
    </source>
</evidence>
<dbReference type="PROSITE" id="PS50887">
    <property type="entry name" value="GGDEF"/>
    <property type="match status" value="1"/>
</dbReference>
<dbReference type="Gene3D" id="3.30.70.270">
    <property type="match status" value="1"/>
</dbReference>
<dbReference type="InterPro" id="IPR050469">
    <property type="entry name" value="Diguanylate_Cyclase"/>
</dbReference>
<dbReference type="SMART" id="SM00267">
    <property type="entry name" value="GGDEF"/>
    <property type="match status" value="1"/>
</dbReference>
<evidence type="ECO:0000313" key="6">
    <source>
        <dbReference type="EMBL" id="KDN95353.1"/>
    </source>
</evidence>
<dbReference type="Proteomes" id="UP000027341">
    <property type="component" value="Unassembled WGS sequence"/>
</dbReference>
<sequence>MSNAKHYIWLVGFSVLAFWQIGQIAHWPKPVQTLLLYAPYITAALGIFISVFLNRIQPIFLLLTLAVLNFAIVYFFPKNTGQTDILAVTAFYPLLATFLPLNLLVWILLPEKGVMSKPYVFSLLALFGLQGFGFYWLMDNLPMNVILTMAQPVGASGITLPMVPFLVTMAAWLVIVIRNAFQDHPKVLDNTVIFVLILMAYGLNQYASFGVLAWLSSIAAGLIILSLVFDSHQIAHTDQLTGMKGRRALFERFTGLGRKYAIAMMDIDHFKSFNDRYGHDIGDNALKLVAYQLSKIPVGYPYRYGGEEFTVVFPGKTAEQVKPILDDIRVQISEVPLEVMEKGQKAETKVTVSFGLAEKTERSQQPEAVMKLADEALYVAKKAGRNCVKVYGETSTKTTSKTSSTTRKRTQTKEDKA</sequence>